<name>A0A1E7G0A9_LACLC</name>
<sequence>MYIKVYKDGSKIKSKVAGLTFRQFIFLLSIAGVTGLIMINNFFLHISSLFFEFPLMLLLFISFFVSLVKINGLTGDRWFKLKWNYLKKPTKRTYQTERIVQYERKEFIQSKKVKETDTFIED</sequence>
<organism evidence="2 3">
    <name type="scientific">Lactococcus cremoris subsp. cremoris IBB477</name>
    <dbReference type="NCBI Taxonomy" id="1449093"/>
    <lineage>
        <taxon>Bacteria</taxon>
        <taxon>Bacillati</taxon>
        <taxon>Bacillota</taxon>
        <taxon>Bacilli</taxon>
        <taxon>Lactobacillales</taxon>
        <taxon>Streptococcaceae</taxon>
        <taxon>Lactococcus</taxon>
        <taxon>Lactococcus cremoris subsp. cremoris</taxon>
    </lineage>
</organism>
<reference evidence="2 3" key="1">
    <citation type="journal article" date="2016" name="Appl. Microbiol. Biotechnol.">
        <title>Adhesion of the genome-sequenced Lactococcus lactis subsp. cremoris IBB477 strain is mediated by specific molecular determinants.</title>
        <authorList>
            <person name="Radziwill-Bienkowska J.M."/>
            <person name="Le D.T."/>
            <person name="Szczesny P."/>
            <person name="Duviau M.P."/>
            <person name="Aleksandrzak-Piekarczyk T."/>
            <person name="Loubiere P."/>
            <person name="Mercier-Bonin M."/>
            <person name="Bardowski J.K."/>
            <person name="Kowalczyk M."/>
        </authorList>
    </citation>
    <scope>NUCLEOTIDE SEQUENCE [LARGE SCALE GENOMIC DNA]</scope>
    <source>
        <strain evidence="2 3">IBB477</strain>
        <plasmid evidence="3">Plasmid pibb477c</plasmid>
    </source>
</reference>
<dbReference type="InterPro" id="IPR024414">
    <property type="entry name" value="Uncharacterised_PrgI"/>
</dbReference>
<keyword evidence="1" id="KW-0472">Membrane</keyword>
<protein>
    <recommendedName>
        <fullName evidence="4">PrgI family protein</fullName>
    </recommendedName>
</protein>
<evidence type="ECO:0008006" key="4">
    <source>
        <dbReference type="Google" id="ProtNLM"/>
    </source>
</evidence>
<dbReference type="AlphaFoldDB" id="A0A1E7G0A9"/>
<evidence type="ECO:0000313" key="2">
    <source>
        <dbReference type="EMBL" id="OEU38399.1"/>
    </source>
</evidence>
<geneLocation type="plasmid" evidence="3">
    <name>pibb477c</name>
</geneLocation>
<evidence type="ECO:0000256" key="1">
    <source>
        <dbReference type="SAM" id="Phobius"/>
    </source>
</evidence>
<dbReference type="RefSeq" id="WP_075070790.1">
    <property type="nucleotide sequence ID" value="NZ_CM007356.1"/>
</dbReference>
<accession>A0A1E7G0A9</accession>
<proteinExistence type="predicted"/>
<dbReference type="Proteomes" id="UP000176236">
    <property type="component" value="Plasmid pIBB477c"/>
</dbReference>
<evidence type="ECO:0000313" key="3">
    <source>
        <dbReference type="Proteomes" id="UP000176236"/>
    </source>
</evidence>
<dbReference type="EMBL" id="JMMZ01000041">
    <property type="protein sequence ID" value="OEU38399.1"/>
    <property type="molecule type" value="Genomic_DNA"/>
</dbReference>
<feature type="transmembrane region" description="Helical" evidence="1">
    <location>
        <begin position="49"/>
        <end position="70"/>
    </location>
</feature>
<keyword evidence="1" id="KW-0812">Transmembrane</keyword>
<feature type="transmembrane region" description="Helical" evidence="1">
    <location>
        <begin position="21"/>
        <end position="43"/>
    </location>
</feature>
<gene>
    <name evidence="2" type="ORF">AJ89_14665</name>
</gene>
<comment type="caution">
    <text evidence="2">The sequence shown here is derived from an EMBL/GenBank/DDBJ whole genome shotgun (WGS) entry which is preliminary data.</text>
</comment>
<keyword evidence="2" id="KW-0614">Plasmid</keyword>
<keyword evidence="1" id="KW-1133">Transmembrane helix</keyword>
<dbReference type="Pfam" id="PF12666">
    <property type="entry name" value="PrgI"/>
    <property type="match status" value="1"/>
</dbReference>